<dbReference type="Proteomes" id="UP000022447">
    <property type="component" value="Unassembled WGS sequence"/>
</dbReference>
<dbReference type="STRING" id="1449350.OCH239_17990"/>
<evidence type="ECO:0000259" key="2">
    <source>
        <dbReference type="Pfam" id="PF07859"/>
    </source>
</evidence>
<dbReference type="PATRIC" id="fig|1449350.3.peg.1602"/>
<dbReference type="RefSeq" id="WP_037260650.1">
    <property type="nucleotide sequence ID" value="NZ_JALZ01000006.1"/>
</dbReference>
<dbReference type="eggNOG" id="COG0657">
    <property type="taxonomic scope" value="Bacteria"/>
</dbReference>
<name>X7EJ34_9RHOB</name>
<dbReference type="Pfam" id="PF07859">
    <property type="entry name" value="Abhydrolase_3"/>
    <property type="match status" value="1"/>
</dbReference>
<dbReference type="GO" id="GO:0016787">
    <property type="term" value="F:hydrolase activity"/>
    <property type="evidence" value="ECO:0007669"/>
    <property type="project" value="UniProtKB-KW"/>
</dbReference>
<comment type="caution">
    <text evidence="3">The sequence shown here is derived from an EMBL/GenBank/DDBJ whole genome shotgun (WGS) entry which is preliminary data.</text>
</comment>
<dbReference type="PANTHER" id="PTHR48081">
    <property type="entry name" value="AB HYDROLASE SUPERFAMILY PROTEIN C4A8.06C"/>
    <property type="match status" value="1"/>
</dbReference>
<evidence type="ECO:0000313" key="3">
    <source>
        <dbReference type="EMBL" id="ETX15173.1"/>
    </source>
</evidence>
<keyword evidence="1 3" id="KW-0378">Hydrolase</keyword>
<reference evidence="3 4" key="1">
    <citation type="submission" date="2014-01" db="EMBL/GenBank/DDBJ databases">
        <title>Roseivivax halodurans JCM 10272 Genome Sequencing.</title>
        <authorList>
            <person name="Lai Q."/>
            <person name="Li G."/>
            <person name="Shao Z."/>
        </authorList>
    </citation>
    <scope>NUCLEOTIDE SEQUENCE [LARGE SCALE GENOMIC DNA]</scope>
    <source>
        <strain evidence="3 4">JCM 10272</strain>
    </source>
</reference>
<evidence type="ECO:0000313" key="4">
    <source>
        <dbReference type="Proteomes" id="UP000022447"/>
    </source>
</evidence>
<evidence type="ECO:0000256" key="1">
    <source>
        <dbReference type="ARBA" id="ARBA00022801"/>
    </source>
</evidence>
<keyword evidence="4" id="KW-1185">Reference proteome</keyword>
<dbReference type="EMBL" id="JALZ01000006">
    <property type="protein sequence ID" value="ETX15173.1"/>
    <property type="molecule type" value="Genomic_DNA"/>
</dbReference>
<accession>X7EJ34</accession>
<dbReference type="SUPFAM" id="SSF53474">
    <property type="entry name" value="alpha/beta-Hydrolases"/>
    <property type="match status" value="1"/>
</dbReference>
<feature type="domain" description="Alpha/beta hydrolase fold-3" evidence="2">
    <location>
        <begin position="69"/>
        <end position="269"/>
    </location>
</feature>
<protein>
    <submittedName>
        <fullName evidence="3">Alpha/beta hydrolase</fullName>
    </submittedName>
</protein>
<dbReference type="InterPro" id="IPR013094">
    <property type="entry name" value="AB_hydrolase_3"/>
</dbReference>
<dbReference type="Gene3D" id="3.40.50.1820">
    <property type="entry name" value="alpha/beta hydrolase"/>
    <property type="match status" value="1"/>
</dbReference>
<dbReference type="OrthoDB" id="9806180at2"/>
<sequence>MSWQSKLLGFHMRALVKPYLARIEDPGVFAHDAGQMNLFLRPPPFMRRFSRPDGLTWISAGPVAEGKAVLYFHGGAYVAGSPENYAGPLAKLSDRCGIEVCAPRYRLAPEHPFPAAYHDAKRAWRNLRRLGYAPEDIVIGGDSAGGGLALALLSKLCLRGTPPRAAFAFSPWTDLALTGDSIRENAEADVMLPGERLEDVVELFLGRHRRTDPRASPLYAAFPNCPPVLLQYGEGEILRDDSRRMAERLRAYGAEVTEEVLPDVPHVWQILDGWIPEARASLQSAANFIQSSLDAKASR</sequence>
<dbReference type="InterPro" id="IPR050300">
    <property type="entry name" value="GDXG_lipolytic_enzyme"/>
</dbReference>
<proteinExistence type="predicted"/>
<dbReference type="PANTHER" id="PTHR48081:SF8">
    <property type="entry name" value="ALPHA_BETA HYDROLASE FOLD-3 DOMAIN-CONTAINING PROTEIN-RELATED"/>
    <property type="match status" value="1"/>
</dbReference>
<dbReference type="InterPro" id="IPR029058">
    <property type="entry name" value="AB_hydrolase_fold"/>
</dbReference>
<gene>
    <name evidence="3" type="ORF">OCH239_17990</name>
</gene>
<organism evidence="3 4">
    <name type="scientific">Roseivivax halodurans JCM 10272</name>
    <dbReference type="NCBI Taxonomy" id="1449350"/>
    <lineage>
        <taxon>Bacteria</taxon>
        <taxon>Pseudomonadati</taxon>
        <taxon>Pseudomonadota</taxon>
        <taxon>Alphaproteobacteria</taxon>
        <taxon>Rhodobacterales</taxon>
        <taxon>Roseobacteraceae</taxon>
        <taxon>Roseivivax</taxon>
    </lineage>
</organism>
<dbReference type="AlphaFoldDB" id="X7EJ34"/>